<keyword evidence="2" id="KW-1185">Reference proteome</keyword>
<dbReference type="InterPro" id="IPR023393">
    <property type="entry name" value="START-like_dom_sf"/>
</dbReference>
<evidence type="ECO:0008006" key="3">
    <source>
        <dbReference type="Google" id="ProtNLM"/>
    </source>
</evidence>
<organism evidence="1 2">
    <name type="scientific">Vitis vinifera</name>
    <name type="common">Grape</name>
    <dbReference type="NCBI Taxonomy" id="29760"/>
    <lineage>
        <taxon>Eukaryota</taxon>
        <taxon>Viridiplantae</taxon>
        <taxon>Streptophyta</taxon>
        <taxon>Embryophyta</taxon>
        <taxon>Tracheophyta</taxon>
        <taxon>Spermatophyta</taxon>
        <taxon>Magnoliopsida</taxon>
        <taxon>eudicotyledons</taxon>
        <taxon>Gunneridae</taxon>
        <taxon>Pentapetalae</taxon>
        <taxon>rosids</taxon>
        <taxon>Vitales</taxon>
        <taxon>Vitaceae</taxon>
        <taxon>Viteae</taxon>
        <taxon>Vitis</taxon>
    </lineage>
</organism>
<proteinExistence type="predicted"/>
<gene>
    <name evidence="1" type="ORF">VitviT2T_022373</name>
</gene>
<protein>
    <recommendedName>
        <fullName evidence="3">Abscisic acid receptor PYL4</fullName>
    </recommendedName>
</protein>
<evidence type="ECO:0000313" key="2">
    <source>
        <dbReference type="Proteomes" id="UP001227230"/>
    </source>
</evidence>
<evidence type="ECO:0000313" key="1">
    <source>
        <dbReference type="EMBL" id="WKA04324.1"/>
    </source>
</evidence>
<dbReference type="Proteomes" id="UP001227230">
    <property type="component" value="Chromosome 14"/>
</dbReference>
<dbReference type="SUPFAM" id="SSF55961">
    <property type="entry name" value="Bet v1-like"/>
    <property type="match status" value="1"/>
</dbReference>
<reference evidence="1 2" key="1">
    <citation type="journal article" date="2023" name="Hortic Res">
        <title>The complete reference genome for grapevine (Vitis vinifera L.) genetics and breeding.</title>
        <authorList>
            <person name="Shi X."/>
            <person name="Cao S."/>
            <person name="Wang X."/>
            <person name="Huang S."/>
            <person name="Wang Y."/>
            <person name="Liu Z."/>
            <person name="Liu W."/>
            <person name="Leng X."/>
            <person name="Peng Y."/>
            <person name="Wang N."/>
            <person name="Wang Y."/>
            <person name="Ma Z."/>
            <person name="Xu X."/>
            <person name="Zhang F."/>
            <person name="Xue H."/>
            <person name="Zhong H."/>
            <person name="Wang Y."/>
            <person name="Zhang K."/>
            <person name="Velt A."/>
            <person name="Avia K."/>
            <person name="Holtgrawe D."/>
            <person name="Grimplet J."/>
            <person name="Matus J.T."/>
            <person name="Ware D."/>
            <person name="Wu X."/>
            <person name="Wang H."/>
            <person name="Liu C."/>
            <person name="Fang Y."/>
            <person name="Rustenholz C."/>
            <person name="Cheng Z."/>
            <person name="Xiao H."/>
            <person name="Zhou Y."/>
        </authorList>
    </citation>
    <scope>NUCLEOTIDE SEQUENCE [LARGE SCALE GENOMIC DNA]</scope>
    <source>
        <strain evidence="2">cv. Pinot noir / PN40024</strain>
        <tissue evidence="1">Leaf</tissue>
    </source>
</reference>
<dbReference type="EMBL" id="CP126661">
    <property type="protein sequence ID" value="WKA04324.1"/>
    <property type="molecule type" value="Genomic_DNA"/>
</dbReference>
<dbReference type="Gene3D" id="3.30.530.20">
    <property type="match status" value="1"/>
</dbReference>
<accession>A0ABY9D9N1</accession>
<name>A0ABY9D9N1_VITVI</name>
<sequence length="146" mass="16079">MAVMESTILIALPLPPPTYVAAINNNTSTMPPHKQVQKRSPLTSATQAPDVVSRHHTHFVGPNQCCSAVVQQIVVPVSTVWSVVRRFDNPQAYKHFVKSCHVVVGDNDVGTLREVHVISNLPVANRTKVLQVVPPRLVLRLQRSVV</sequence>